<keyword evidence="1" id="KW-0732">Signal</keyword>
<proteinExistence type="predicted"/>
<evidence type="ECO:0000256" key="1">
    <source>
        <dbReference type="SAM" id="SignalP"/>
    </source>
</evidence>
<accession>A0A511N334</accession>
<evidence type="ECO:0008006" key="4">
    <source>
        <dbReference type="Google" id="ProtNLM"/>
    </source>
</evidence>
<protein>
    <recommendedName>
        <fullName evidence="4">Lipoprotein</fullName>
    </recommendedName>
</protein>
<comment type="caution">
    <text evidence="2">The sequence shown here is derived from an EMBL/GenBank/DDBJ whole genome shotgun (WGS) entry which is preliminary data.</text>
</comment>
<dbReference type="RefSeq" id="WP_146885374.1">
    <property type="nucleotide sequence ID" value="NZ_BJXB01000012.1"/>
</dbReference>
<feature type="chain" id="PRO_5022033459" description="Lipoprotein" evidence="1">
    <location>
        <begin position="23"/>
        <end position="170"/>
    </location>
</feature>
<organism evidence="2 3">
    <name type="scientific">Deinococcus cellulosilyticus (strain DSM 18568 / NBRC 106333 / KACC 11606 / 5516J-15)</name>
    <dbReference type="NCBI Taxonomy" id="1223518"/>
    <lineage>
        <taxon>Bacteria</taxon>
        <taxon>Thermotogati</taxon>
        <taxon>Deinococcota</taxon>
        <taxon>Deinococci</taxon>
        <taxon>Deinococcales</taxon>
        <taxon>Deinococcaceae</taxon>
        <taxon>Deinococcus</taxon>
    </lineage>
</organism>
<dbReference type="EMBL" id="BJXB01000012">
    <property type="protein sequence ID" value="GEM47264.1"/>
    <property type="molecule type" value="Genomic_DNA"/>
</dbReference>
<dbReference type="Proteomes" id="UP000321306">
    <property type="component" value="Unassembled WGS sequence"/>
</dbReference>
<feature type="signal peptide" evidence="1">
    <location>
        <begin position="1"/>
        <end position="22"/>
    </location>
</feature>
<reference evidence="2 3" key="1">
    <citation type="submission" date="2019-07" db="EMBL/GenBank/DDBJ databases">
        <title>Whole genome shotgun sequence of Deinococcus cellulosilyticus NBRC 106333.</title>
        <authorList>
            <person name="Hosoyama A."/>
            <person name="Uohara A."/>
            <person name="Ohji S."/>
            <person name="Ichikawa N."/>
        </authorList>
    </citation>
    <scope>NUCLEOTIDE SEQUENCE [LARGE SCALE GENOMIC DNA]</scope>
    <source>
        <strain evidence="2 3">NBRC 106333</strain>
    </source>
</reference>
<dbReference type="PROSITE" id="PS51257">
    <property type="entry name" value="PROKAR_LIPOPROTEIN"/>
    <property type="match status" value="1"/>
</dbReference>
<gene>
    <name evidence="2" type="ORF">DC3_28990</name>
</gene>
<sequence length="170" mass="18135">MKKPLLFALGLLLAACGKQVPAEPAQNISTQGTAICSSQVLPSGHAVTSIYYSYGCRTSPYAGSEYNTYTIENLAGRSTFNGACDVTYPPSGWVVTGYYFNSGCNTSAYASYRYNTYNLVNTAGKTQLSGVCALSSLPSGWTVTSRYYSSGCNTSPSAGYSNNTYTIRKL</sequence>
<dbReference type="OrthoDB" id="9429647at2"/>
<evidence type="ECO:0000313" key="2">
    <source>
        <dbReference type="EMBL" id="GEM47264.1"/>
    </source>
</evidence>
<evidence type="ECO:0000313" key="3">
    <source>
        <dbReference type="Proteomes" id="UP000321306"/>
    </source>
</evidence>
<name>A0A511N334_DEIC1</name>
<dbReference type="AlphaFoldDB" id="A0A511N334"/>
<keyword evidence="3" id="KW-1185">Reference proteome</keyword>